<protein>
    <submittedName>
        <fullName evidence="2">V-type proton ATPase subunit E</fullName>
    </submittedName>
</protein>
<dbReference type="Proteomes" id="UP000501926">
    <property type="component" value="Chromosome"/>
</dbReference>
<dbReference type="Gene3D" id="1.20.5.2950">
    <property type="match status" value="1"/>
</dbReference>
<proteinExistence type="predicted"/>
<dbReference type="Proteomes" id="UP000221734">
    <property type="component" value="Chromosome Kuenenia_stuttgartiensis_MBR1"/>
</dbReference>
<dbReference type="OrthoDB" id="1093377at2"/>
<evidence type="ECO:0000313" key="2">
    <source>
        <dbReference type="EMBL" id="SOH05979.1"/>
    </source>
</evidence>
<organism evidence="2 3">
    <name type="scientific">Kuenenia stuttgartiensis</name>
    <dbReference type="NCBI Taxonomy" id="174633"/>
    <lineage>
        <taxon>Bacteria</taxon>
        <taxon>Pseudomonadati</taxon>
        <taxon>Planctomycetota</taxon>
        <taxon>Candidatus Brocadiia</taxon>
        <taxon>Candidatus Brocadiales</taxon>
        <taxon>Candidatus Brocadiaceae</taxon>
        <taxon>Candidatus Kuenenia</taxon>
    </lineage>
</organism>
<keyword evidence="3" id="KW-1185">Reference proteome</keyword>
<reference evidence="1 4" key="3">
    <citation type="submission" date="2020-02" db="EMBL/GenBank/DDBJ databases">
        <title>Newly sequenced genome of strain CSTR1 showed variability in Candidatus Kuenenia stuttgartiensis genomes.</title>
        <authorList>
            <person name="Ding C."/>
            <person name="Adrian L."/>
        </authorList>
    </citation>
    <scope>NUCLEOTIDE SEQUENCE [LARGE SCALE GENOMIC DNA]</scope>
    <source>
        <strain evidence="1 4">CSTR1</strain>
    </source>
</reference>
<dbReference type="EMBL" id="CP049055">
    <property type="protein sequence ID" value="QII11736.1"/>
    <property type="molecule type" value="Genomic_DNA"/>
</dbReference>
<dbReference type="EMBL" id="LT934425">
    <property type="protein sequence ID" value="SOH05979.1"/>
    <property type="molecule type" value="Genomic_DNA"/>
</dbReference>
<sequence length="210" mass="23600">MEQNLQNLLNRIQKEGIDKADKEAMRIISDAREKAAGIVKEAEMKAKEMLEKAELDARLFAEHGAKTIAHAGRDVLITVGKGIDTLFREIAFHSVGEALSPDTLIQMMIKLASAYAEKGFAEGRINMLLSPEDQKTVVKLFMEKYREQFREGIEIHVDDKIIKGFKVSMKSDAVFHDFTQEAIADAICYFLKPHLAGIIHRVANDIAKED</sequence>
<dbReference type="AlphaFoldDB" id="A0A2C9CJA0"/>
<evidence type="ECO:0000313" key="4">
    <source>
        <dbReference type="Proteomes" id="UP000501926"/>
    </source>
</evidence>
<evidence type="ECO:0000313" key="3">
    <source>
        <dbReference type="Proteomes" id="UP000221734"/>
    </source>
</evidence>
<reference evidence="2" key="2">
    <citation type="submission" date="2017-10" db="EMBL/GenBank/DDBJ databases">
        <authorList>
            <person name="Banno H."/>
            <person name="Chua N.-H."/>
        </authorList>
    </citation>
    <scope>NUCLEOTIDE SEQUENCE [LARGE SCALE GENOMIC DNA]</scope>
    <source>
        <strain evidence="2">Kuenenia_mbr1_ru-nijmegen</strain>
    </source>
</reference>
<name>A0A2C9CJA0_KUEST</name>
<evidence type="ECO:0000313" key="1">
    <source>
        <dbReference type="EMBL" id="QII11736.1"/>
    </source>
</evidence>
<dbReference type="KEGG" id="kst:KSMBR1_3505"/>
<dbReference type="RefSeq" id="WP_099326500.1">
    <property type="nucleotide sequence ID" value="NZ_CP049055.1"/>
</dbReference>
<reference evidence="3" key="1">
    <citation type="submission" date="2017-10" db="EMBL/GenBank/DDBJ databases">
        <authorList>
            <person name="Frank J."/>
        </authorList>
    </citation>
    <scope>NUCLEOTIDE SEQUENCE [LARGE SCALE GENOMIC DNA]</scope>
</reference>
<accession>A0A2C9CJA0</accession>
<gene>
    <name evidence="2" type="primary">atpE</name>
    <name evidence="1" type="ORF">KsCSTR_23570</name>
    <name evidence="2" type="ORF">KSMBR1_3505</name>
</gene>